<dbReference type="SUPFAM" id="SSF51569">
    <property type="entry name" value="Aldolase"/>
    <property type="match status" value="1"/>
</dbReference>
<dbReference type="SUPFAM" id="SSF110921">
    <property type="entry name" value="2-isopropylmalate synthase LeuA, allosteric (dimerisation) domain"/>
    <property type="match status" value="1"/>
</dbReference>
<dbReference type="Pfam" id="PF08502">
    <property type="entry name" value="LeuA_dimer"/>
    <property type="match status" value="1"/>
</dbReference>
<evidence type="ECO:0000256" key="7">
    <source>
        <dbReference type="SAM" id="MobiDB-lite"/>
    </source>
</evidence>
<keyword evidence="5" id="KW-0808">Transferase</keyword>
<keyword evidence="6" id="KW-0100">Branched-chain amino acid biosynthesis</keyword>
<comment type="pathway">
    <text evidence="2">Amino-acid biosynthesis; L-leucine biosynthesis; L-leucine from 3-methyl-2-oxobutanoate: step 1/4.</text>
</comment>
<dbReference type="InterPro" id="IPR013709">
    <property type="entry name" value="2-isopropylmalate_synth_dimer"/>
</dbReference>
<dbReference type="Pfam" id="PF26631">
    <property type="entry name" value="DUF8204"/>
    <property type="match status" value="1"/>
</dbReference>
<dbReference type="GO" id="GO:0003852">
    <property type="term" value="F:2-isopropylmalate synthase activity"/>
    <property type="evidence" value="ECO:0007669"/>
    <property type="project" value="UniProtKB-EC"/>
</dbReference>
<dbReference type="FunFam" id="3.20.20.70:FF:000010">
    <property type="entry name" value="2-isopropylmalate synthase"/>
    <property type="match status" value="1"/>
</dbReference>
<dbReference type="PROSITE" id="PS00815">
    <property type="entry name" value="AIPM_HOMOCIT_SYNTH_1"/>
    <property type="match status" value="1"/>
</dbReference>
<evidence type="ECO:0000259" key="8">
    <source>
        <dbReference type="PROSITE" id="PS50991"/>
    </source>
</evidence>
<feature type="compositionally biased region" description="Low complexity" evidence="7">
    <location>
        <begin position="140"/>
        <end position="149"/>
    </location>
</feature>
<dbReference type="InterPro" id="IPR050073">
    <property type="entry name" value="2-IPM_HCS-like"/>
</dbReference>
<evidence type="ECO:0000256" key="6">
    <source>
        <dbReference type="ARBA" id="ARBA00023304"/>
    </source>
</evidence>
<dbReference type="AlphaFoldDB" id="A0A2P6VEN5"/>
<proteinExistence type="predicted"/>
<evidence type="ECO:0000256" key="4">
    <source>
        <dbReference type="ARBA" id="ARBA00022605"/>
    </source>
</evidence>
<evidence type="ECO:0000256" key="1">
    <source>
        <dbReference type="ARBA" id="ARBA00000064"/>
    </source>
</evidence>
<dbReference type="GO" id="GO:0009098">
    <property type="term" value="P:L-leucine biosynthetic process"/>
    <property type="evidence" value="ECO:0007669"/>
    <property type="project" value="InterPro"/>
</dbReference>
<feature type="region of interest" description="Disordered" evidence="7">
    <location>
        <begin position="1"/>
        <end position="28"/>
    </location>
</feature>
<keyword evidence="4" id="KW-0028">Amino-acid biosynthesis</keyword>
<evidence type="ECO:0000256" key="3">
    <source>
        <dbReference type="ARBA" id="ARBA00012973"/>
    </source>
</evidence>
<evidence type="ECO:0000256" key="2">
    <source>
        <dbReference type="ARBA" id="ARBA00004689"/>
    </source>
</evidence>
<dbReference type="Proteomes" id="UP000239649">
    <property type="component" value="Unassembled WGS sequence"/>
</dbReference>
<organism evidence="9 10">
    <name type="scientific">Micractinium conductrix</name>
    <dbReference type="NCBI Taxonomy" id="554055"/>
    <lineage>
        <taxon>Eukaryota</taxon>
        <taxon>Viridiplantae</taxon>
        <taxon>Chlorophyta</taxon>
        <taxon>core chlorophytes</taxon>
        <taxon>Trebouxiophyceae</taxon>
        <taxon>Chlorellales</taxon>
        <taxon>Chlorellaceae</taxon>
        <taxon>Chlorella clade</taxon>
        <taxon>Micractinium</taxon>
    </lineage>
</organism>
<sequence>MQQPASPRERELGGLPGGGGGGGSGGEAKKPRCCLGALYYSEARYAALKPPVCTGFAKKLKATDDAAQLPTDSVPGGDFKYVCLGYSAWDEETLKRAAAARRSQTDAVQLPYCEGLEVVSAAAVNQRPELMSAGGPDLSSGGAASGEPVAGPPPPDGADVRQRPGRSFVPGAGRLPEVGRDGMDWDRYKERFLRISKRMVDKMGQNMSYMAATTRRSWQQLWREVGGGSDKERIDDPSYVRIVDTTLRDGEQSAGCHLTSKEKVAIARQLYKLGVDVIEAGFPVASPDDFEGVRSIAQEIGNTVDASGYVPAICAFARPCDADIQTAWEAVRHARHPRVNFFIATSEIHMKQKLRMTGDQVIEHTVGAIGNLRPMGCCDIEFTPEDAGRSDPAFLYEILGEAIKAGATTLNITDTVGWCMPHEFLELLRGIKRNVVGIDSVILSSHCHNDLGQAAANTLMAAMGGARQLEVTINGIGERAGNASFEEVVMALQLRGDRLMGGLRTGIQPVHISATSKMVAEYSGMQVQPHKAVVGANAFAHESGMACSRPGLLWASKALGTKLKQLGFDLSQEQLNEVFKRFIGVADKKKSISDEDILALVNEEVHAPAAIVTLVDLQVMCGMESLPTASVVLKGPDGVARRAAAIGTGPVDAAYKAIAWLSPVQCRLLDYNVSAITEGIDALVQTRVVIEPEEQLLSDDEEGLVPQVPQRVAPPTMAVRRRHTFPGSGADEDIVVSSARAYVSALNKAIAYLAAKKQISSLKKTAARVNVAAAAAASKAGKAKAPGGAASATPSGAAAAPAA</sequence>
<dbReference type="CDD" id="cd07940">
    <property type="entry name" value="DRE_TIM_IPMS"/>
    <property type="match status" value="1"/>
</dbReference>
<feature type="region of interest" description="Disordered" evidence="7">
    <location>
        <begin position="778"/>
        <end position="803"/>
    </location>
</feature>
<dbReference type="PROSITE" id="PS00816">
    <property type="entry name" value="AIPM_HOMOCIT_SYNTH_2"/>
    <property type="match status" value="1"/>
</dbReference>
<dbReference type="PANTHER" id="PTHR10277:SF9">
    <property type="entry name" value="2-ISOPROPYLMALATE SYNTHASE 1, CHLOROPLASTIC-RELATED"/>
    <property type="match status" value="1"/>
</dbReference>
<dbReference type="InterPro" id="IPR000891">
    <property type="entry name" value="PYR_CT"/>
</dbReference>
<evidence type="ECO:0000256" key="5">
    <source>
        <dbReference type="ARBA" id="ARBA00022679"/>
    </source>
</evidence>
<comment type="catalytic activity">
    <reaction evidence="1">
        <text>3-methyl-2-oxobutanoate + acetyl-CoA + H2O = (2S)-2-isopropylmalate + CoA + H(+)</text>
        <dbReference type="Rhea" id="RHEA:21524"/>
        <dbReference type="ChEBI" id="CHEBI:1178"/>
        <dbReference type="ChEBI" id="CHEBI:11851"/>
        <dbReference type="ChEBI" id="CHEBI:15377"/>
        <dbReference type="ChEBI" id="CHEBI:15378"/>
        <dbReference type="ChEBI" id="CHEBI:57287"/>
        <dbReference type="ChEBI" id="CHEBI:57288"/>
        <dbReference type="EC" id="2.3.3.13"/>
    </reaction>
</comment>
<dbReference type="Gene3D" id="3.20.20.70">
    <property type="entry name" value="Aldolase class I"/>
    <property type="match status" value="1"/>
</dbReference>
<dbReference type="EC" id="2.3.3.13" evidence="3"/>
<dbReference type="SMART" id="SM00917">
    <property type="entry name" value="LeuA_dimer"/>
    <property type="match status" value="1"/>
</dbReference>
<dbReference type="Gene3D" id="1.10.238.260">
    <property type="match status" value="1"/>
</dbReference>
<dbReference type="Gene3D" id="3.30.160.270">
    <property type="match status" value="1"/>
</dbReference>
<comment type="caution">
    <text evidence="9">The sequence shown here is derived from an EMBL/GenBank/DDBJ whole genome shotgun (WGS) entry which is preliminary data.</text>
</comment>
<evidence type="ECO:0000313" key="9">
    <source>
        <dbReference type="EMBL" id="PSC72556.1"/>
    </source>
</evidence>
<feature type="region of interest" description="Disordered" evidence="7">
    <location>
        <begin position="130"/>
        <end position="180"/>
    </location>
</feature>
<dbReference type="InterPro" id="IPR058517">
    <property type="entry name" value="DUF8204"/>
</dbReference>
<gene>
    <name evidence="9" type="ORF">C2E20_4330</name>
</gene>
<dbReference type="InterPro" id="IPR013785">
    <property type="entry name" value="Aldolase_TIM"/>
</dbReference>
<dbReference type="PANTHER" id="PTHR10277">
    <property type="entry name" value="HOMOCITRATE SYNTHASE-RELATED"/>
    <property type="match status" value="1"/>
</dbReference>
<dbReference type="OrthoDB" id="2015253at2759"/>
<dbReference type="InterPro" id="IPR036230">
    <property type="entry name" value="LeuA_allosteric_dom_sf"/>
</dbReference>
<keyword evidence="10" id="KW-1185">Reference proteome</keyword>
<name>A0A2P6VEN5_9CHLO</name>
<dbReference type="InterPro" id="IPR002034">
    <property type="entry name" value="AIPM/Hcit_synth_CS"/>
</dbReference>
<dbReference type="STRING" id="554055.A0A2P6VEN5"/>
<feature type="compositionally biased region" description="Gly residues" evidence="7">
    <location>
        <begin position="14"/>
        <end position="26"/>
    </location>
</feature>
<dbReference type="Pfam" id="PF00682">
    <property type="entry name" value="HMGL-like"/>
    <property type="match status" value="1"/>
</dbReference>
<accession>A0A2P6VEN5</accession>
<feature type="domain" description="Pyruvate carboxyltransferase" evidence="8">
    <location>
        <begin position="240"/>
        <end position="513"/>
    </location>
</feature>
<reference evidence="9 10" key="1">
    <citation type="journal article" date="2018" name="Plant J.">
        <title>Genome sequences of Chlorella sorokiniana UTEX 1602 and Micractinium conductrix SAG 241.80: implications to maltose excretion by a green alga.</title>
        <authorList>
            <person name="Arriola M.B."/>
            <person name="Velmurugan N."/>
            <person name="Zhang Y."/>
            <person name="Plunkett M.H."/>
            <person name="Hondzo H."/>
            <person name="Barney B.M."/>
        </authorList>
    </citation>
    <scope>NUCLEOTIDE SEQUENCE [LARGE SCALE GENOMIC DNA]</scope>
    <source>
        <strain evidence="9 10">SAG 241.80</strain>
    </source>
</reference>
<dbReference type="PROSITE" id="PS50991">
    <property type="entry name" value="PYR_CT"/>
    <property type="match status" value="1"/>
</dbReference>
<protein>
    <recommendedName>
        <fullName evidence="3">2-isopropylmalate synthase</fullName>
        <ecNumber evidence="3">2.3.3.13</ecNumber>
    </recommendedName>
</protein>
<dbReference type="EMBL" id="LHPF02000010">
    <property type="protein sequence ID" value="PSC72556.1"/>
    <property type="molecule type" value="Genomic_DNA"/>
</dbReference>
<evidence type="ECO:0000313" key="10">
    <source>
        <dbReference type="Proteomes" id="UP000239649"/>
    </source>
</evidence>